<feature type="domain" description="Semialdehyde dehydrogenase NAD-binding" evidence="1">
    <location>
        <begin position="9"/>
        <end position="51"/>
    </location>
</feature>
<gene>
    <name evidence="2" type="ORF">B1B_03972</name>
</gene>
<proteinExistence type="predicted"/>
<protein>
    <submittedName>
        <fullName evidence="2">Secreted protein containing Semialdehyde dehydrogenase, NAD-binding domain protein</fullName>
    </submittedName>
</protein>
<dbReference type="Gene3D" id="3.40.50.720">
    <property type="entry name" value="NAD(P)-binding Rossmann-like Domain"/>
    <property type="match status" value="1"/>
</dbReference>
<sequence>MSKKNTYIVALAGATGAVGETLLQILAERKFPISELVPLASERSAGEQVEFG</sequence>
<dbReference type="PANTHER" id="PTHR46278:SF2">
    <property type="entry name" value="ASPARTATE-SEMIALDEHYDE DEHYDROGENASE"/>
    <property type="match status" value="1"/>
</dbReference>
<accession>T1CTT8</accession>
<dbReference type="AlphaFoldDB" id="T1CTT8"/>
<comment type="caution">
    <text evidence="2">The sequence shown here is derived from an EMBL/GenBank/DDBJ whole genome shotgun (WGS) entry which is preliminary data.</text>
</comment>
<dbReference type="PANTHER" id="PTHR46278">
    <property type="entry name" value="DEHYDROGENASE, PUTATIVE-RELATED"/>
    <property type="match status" value="1"/>
</dbReference>
<evidence type="ECO:0000259" key="1">
    <source>
        <dbReference type="Pfam" id="PF01118"/>
    </source>
</evidence>
<dbReference type="SUPFAM" id="SSF51735">
    <property type="entry name" value="NAD(P)-binding Rossmann-fold domains"/>
    <property type="match status" value="1"/>
</dbReference>
<reference evidence="2" key="1">
    <citation type="submission" date="2013-08" db="EMBL/GenBank/DDBJ databases">
        <authorList>
            <person name="Mendez C."/>
            <person name="Richter M."/>
            <person name="Ferrer M."/>
            <person name="Sanchez J."/>
        </authorList>
    </citation>
    <scope>NUCLEOTIDE SEQUENCE</scope>
</reference>
<evidence type="ECO:0000313" key="2">
    <source>
        <dbReference type="EMBL" id="EQD72169.1"/>
    </source>
</evidence>
<dbReference type="InterPro" id="IPR000534">
    <property type="entry name" value="Semialdehyde_DH_NAD-bd"/>
</dbReference>
<feature type="non-terminal residue" evidence="2">
    <location>
        <position position="52"/>
    </location>
</feature>
<dbReference type="InterPro" id="IPR036291">
    <property type="entry name" value="NAD(P)-bd_dom_sf"/>
</dbReference>
<dbReference type="EMBL" id="AUZY01002475">
    <property type="protein sequence ID" value="EQD72169.1"/>
    <property type="molecule type" value="Genomic_DNA"/>
</dbReference>
<dbReference type="GO" id="GO:0051287">
    <property type="term" value="F:NAD binding"/>
    <property type="evidence" value="ECO:0007669"/>
    <property type="project" value="InterPro"/>
</dbReference>
<dbReference type="Pfam" id="PF01118">
    <property type="entry name" value="Semialdhyde_dh"/>
    <property type="match status" value="1"/>
</dbReference>
<reference evidence="2" key="2">
    <citation type="journal article" date="2014" name="ISME J.">
        <title>Microbial stratification in low pH oxic and suboxic macroscopic growths along an acid mine drainage.</title>
        <authorList>
            <person name="Mendez-Garcia C."/>
            <person name="Mesa V."/>
            <person name="Sprenger R.R."/>
            <person name="Richter M."/>
            <person name="Diez M.S."/>
            <person name="Solano J."/>
            <person name="Bargiela R."/>
            <person name="Golyshina O.V."/>
            <person name="Manteca A."/>
            <person name="Ramos J.L."/>
            <person name="Gallego J.R."/>
            <person name="Llorente I."/>
            <person name="Martins Dos Santos V.A."/>
            <person name="Jensen O.N."/>
            <person name="Pelaez A.I."/>
            <person name="Sanchez J."/>
            <person name="Ferrer M."/>
        </authorList>
    </citation>
    <scope>NUCLEOTIDE SEQUENCE</scope>
</reference>
<dbReference type="GO" id="GO:0016620">
    <property type="term" value="F:oxidoreductase activity, acting on the aldehyde or oxo group of donors, NAD or NADP as acceptor"/>
    <property type="evidence" value="ECO:0007669"/>
    <property type="project" value="InterPro"/>
</dbReference>
<organism evidence="2">
    <name type="scientific">mine drainage metagenome</name>
    <dbReference type="NCBI Taxonomy" id="410659"/>
    <lineage>
        <taxon>unclassified sequences</taxon>
        <taxon>metagenomes</taxon>
        <taxon>ecological metagenomes</taxon>
    </lineage>
</organism>
<name>T1CTT8_9ZZZZ</name>